<dbReference type="InterPro" id="IPR013762">
    <property type="entry name" value="Integrase-like_cat_sf"/>
</dbReference>
<reference evidence="6 7" key="1">
    <citation type="submission" date="2016-10" db="EMBL/GenBank/DDBJ databases">
        <authorList>
            <person name="de Groot N.N."/>
        </authorList>
    </citation>
    <scope>NUCLEOTIDE SEQUENCE [LARGE SCALE GENOMIC DNA]</scope>
    <source>
        <strain evidence="6 7">AR32</strain>
    </source>
</reference>
<dbReference type="EMBL" id="FNUV01000003">
    <property type="protein sequence ID" value="SEF74594.1"/>
    <property type="molecule type" value="Genomic_DNA"/>
</dbReference>
<comment type="similarity">
    <text evidence="1">Belongs to the 'phage' integrase family.</text>
</comment>
<keyword evidence="3" id="KW-0233">DNA recombination</keyword>
<name>A0A1H5UHT9_XYLRU</name>
<organism evidence="6 7">
    <name type="scientific">Xylanibacter ruminicola</name>
    <name type="common">Prevotella ruminicola</name>
    <dbReference type="NCBI Taxonomy" id="839"/>
    <lineage>
        <taxon>Bacteria</taxon>
        <taxon>Pseudomonadati</taxon>
        <taxon>Bacteroidota</taxon>
        <taxon>Bacteroidia</taxon>
        <taxon>Bacteroidales</taxon>
        <taxon>Prevotellaceae</taxon>
        <taxon>Xylanibacter</taxon>
    </lineage>
</organism>
<gene>
    <name evidence="6" type="ORF">SAMN05216354_1481</name>
</gene>
<dbReference type="InterPro" id="IPR002104">
    <property type="entry name" value="Integrase_catalytic"/>
</dbReference>
<dbReference type="InterPro" id="IPR011010">
    <property type="entry name" value="DNA_brk_join_enz"/>
</dbReference>
<dbReference type="PANTHER" id="PTHR30349">
    <property type="entry name" value="PHAGE INTEGRASE-RELATED"/>
    <property type="match status" value="1"/>
</dbReference>
<proteinExistence type="inferred from homology"/>
<keyword evidence="4" id="KW-0175">Coiled coil</keyword>
<feature type="domain" description="Tyr recombinase" evidence="5">
    <location>
        <begin position="209"/>
        <end position="379"/>
    </location>
</feature>
<evidence type="ECO:0000313" key="6">
    <source>
        <dbReference type="EMBL" id="SEF74594.1"/>
    </source>
</evidence>
<dbReference type="AlphaFoldDB" id="A0A1H5UHT9"/>
<dbReference type="GO" id="GO:0003677">
    <property type="term" value="F:DNA binding"/>
    <property type="evidence" value="ECO:0007669"/>
    <property type="project" value="UniProtKB-KW"/>
</dbReference>
<dbReference type="RefSeq" id="WP_103915539.1">
    <property type="nucleotide sequence ID" value="NZ_FNUV01000003.1"/>
</dbReference>
<dbReference type="Gene3D" id="1.10.443.10">
    <property type="entry name" value="Intergrase catalytic core"/>
    <property type="match status" value="1"/>
</dbReference>
<dbReference type="PROSITE" id="PS51898">
    <property type="entry name" value="TYR_RECOMBINASE"/>
    <property type="match status" value="1"/>
</dbReference>
<evidence type="ECO:0000256" key="4">
    <source>
        <dbReference type="SAM" id="Coils"/>
    </source>
</evidence>
<dbReference type="Pfam" id="PF00589">
    <property type="entry name" value="Phage_integrase"/>
    <property type="match status" value="1"/>
</dbReference>
<evidence type="ECO:0000256" key="1">
    <source>
        <dbReference type="ARBA" id="ARBA00008857"/>
    </source>
</evidence>
<evidence type="ECO:0000313" key="7">
    <source>
        <dbReference type="Proteomes" id="UP000236735"/>
    </source>
</evidence>
<sequence>MLASIRYRACLARNGYVSKSGTREIVVDIYQFGGQRATVRTAIRVRAEDFAQGKVQASNPDYDLHNRSIRRLIRRLMEHEDELEATGIECTPQKVKSAYLHHQIRSATLREWISSVIEPSKRKNSTKASYHSLLKCLEDYQANLTIRDICHDFIERWENWMRTQKQLKENTIIGKLKALKCLINEAIKRDVISIDQNPFKSYQIPEMTSREESLSFVELKKLINVKLDDPILDHIRDAFLFCCFTGIRWGDFKALTSKSLQGKALVIDQQKTGRLVRIPIDTIFWGKALELIDKYVTIESLSRIGGNSFCNTKLREVAQLAGVKTHCHWHLSRHTCATLLNERGLRMQEIQHILGHQKQETTEKHYAQTAFEQVKKSVKKAFKP</sequence>
<dbReference type="Proteomes" id="UP000236735">
    <property type="component" value="Unassembled WGS sequence"/>
</dbReference>
<dbReference type="PANTHER" id="PTHR30349:SF64">
    <property type="entry name" value="PROPHAGE INTEGRASE INTD-RELATED"/>
    <property type="match status" value="1"/>
</dbReference>
<dbReference type="CDD" id="cd01185">
    <property type="entry name" value="INTN1_C_like"/>
    <property type="match status" value="1"/>
</dbReference>
<dbReference type="SUPFAM" id="SSF56349">
    <property type="entry name" value="DNA breaking-rejoining enzymes"/>
    <property type="match status" value="1"/>
</dbReference>
<dbReference type="InterPro" id="IPR050090">
    <property type="entry name" value="Tyrosine_recombinase_XerCD"/>
</dbReference>
<dbReference type="GO" id="GO:0006310">
    <property type="term" value="P:DNA recombination"/>
    <property type="evidence" value="ECO:0007669"/>
    <property type="project" value="UniProtKB-KW"/>
</dbReference>
<evidence type="ECO:0000256" key="2">
    <source>
        <dbReference type="ARBA" id="ARBA00023125"/>
    </source>
</evidence>
<evidence type="ECO:0000259" key="5">
    <source>
        <dbReference type="PROSITE" id="PS51898"/>
    </source>
</evidence>
<protein>
    <submittedName>
        <fullName evidence="6">Site-specific recombinase XerD</fullName>
    </submittedName>
</protein>
<dbReference type="InterPro" id="IPR010998">
    <property type="entry name" value="Integrase_recombinase_N"/>
</dbReference>
<dbReference type="GO" id="GO:0015074">
    <property type="term" value="P:DNA integration"/>
    <property type="evidence" value="ECO:0007669"/>
    <property type="project" value="InterPro"/>
</dbReference>
<accession>A0A1H5UHT9</accession>
<feature type="coiled-coil region" evidence="4">
    <location>
        <begin position="62"/>
        <end position="89"/>
    </location>
</feature>
<keyword evidence="2" id="KW-0238">DNA-binding</keyword>
<evidence type="ECO:0000256" key="3">
    <source>
        <dbReference type="ARBA" id="ARBA00023172"/>
    </source>
</evidence>
<dbReference type="InterPro" id="IPR025269">
    <property type="entry name" value="SAM-like_dom"/>
</dbReference>
<dbReference type="Pfam" id="PF13102">
    <property type="entry name" value="Phage_int_SAM_5"/>
    <property type="match status" value="1"/>
</dbReference>
<dbReference type="Gene3D" id="1.10.150.130">
    <property type="match status" value="1"/>
</dbReference>